<sequence length="316" mass="35896">MVEGNIDLEKYRFFKSLSEDQKVETEGELSVMEEMRDYLKTQLKSNSLDSLKDGEAVENKIKQLVDEQILWVKNRFGFDVSKRAVGPTAVGIHDRDSFLNKLRVHGQSSDIFKGFHVGPVRSIELLKQDRVESVFHSASHELIHTIGDMVIKVDDNDQEIIQQSTGYNSKNGSFTMLNEMVVEMLNIEFLDDLRTGGKADYLSGTDIGYGTVLLMFEAFFKKVADLAKMNLSELMNDLYTGYLTGDFSKLRIIDATLGKGTLKKIVDLKYEDFRSKEKTIALFKDLGVDLPINKMQSYNKGEEIEMLDGIKIKKTN</sequence>
<proteinExistence type="predicted"/>
<dbReference type="Proteomes" id="UP000178490">
    <property type="component" value="Unassembled WGS sequence"/>
</dbReference>
<dbReference type="EMBL" id="MFRC01000048">
    <property type="protein sequence ID" value="OGH89041.1"/>
    <property type="molecule type" value="Genomic_DNA"/>
</dbReference>
<reference evidence="1 2" key="1">
    <citation type="journal article" date="2016" name="Nat. Commun.">
        <title>Thousands of microbial genomes shed light on interconnected biogeochemical processes in an aquifer system.</title>
        <authorList>
            <person name="Anantharaman K."/>
            <person name="Brown C.T."/>
            <person name="Hug L.A."/>
            <person name="Sharon I."/>
            <person name="Castelle C.J."/>
            <person name="Probst A.J."/>
            <person name="Thomas B.C."/>
            <person name="Singh A."/>
            <person name="Wilkins M.J."/>
            <person name="Karaoz U."/>
            <person name="Brodie E.L."/>
            <person name="Williams K.H."/>
            <person name="Hubbard S.S."/>
            <person name="Banfield J.F."/>
        </authorList>
    </citation>
    <scope>NUCLEOTIDE SEQUENCE [LARGE SCALE GENOMIC DNA]</scope>
</reference>
<accession>A0A1F6NYS6</accession>
<name>A0A1F6NYS6_9BACT</name>
<dbReference type="AlphaFoldDB" id="A0A1F6NYS6"/>
<comment type="caution">
    <text evidence="1">The sequence shown here is derived from an EMBL/GenBank/DDBJ whole genome shotgun (WGS) entry which is preliminary data.</text>
</comment>
<protein>
    <submittedName>
        <fullName evidence="1">Uncharacterized protein</fullName>
    </submittedName>
</protein>
<organism evidence="1 2">
    <name type="scientific">Candidatus Magasanikbacteria bacterium RIFOXYD2_FULL_36_9</name>
    <dbReference type="NCBI Taxonomy" id="1798707"/>
    <lineage>
        <taxon>Bacteria</taxon>
        <taxon>Candidatus Magasanikiibacteriota</taxon>
    </lineage>
</organism>
<evidence type="ECO:0000313" key="1">
    <source>
        <dbReference type="EMBL" id="OGH89041.1"/>
    </source>
</evidence>
<gene>
    <name evidence="1" type="ORF">A2537_02900</name>
</gene>
<evidence type="ECO:0000313" key="2">
    <source>
        <dbReference type="Proteomes" id="UP000178490"/>
    </source>
</evidence>